<feature type="compositionally biased region" description="Low complexity" evidence="2">
    <location>
        <begin position="30"/>
        <end position="41"/>
    </location>
</feature>
<keyword evidence="1" id="KW-0175">Coiled coil</keyword>
<comment type="caution">
    <text evidence="3">The sequence shown here is derived from an EMBL/GenBank/DDBJ whole genome shotgun (WGS) entry which is preliminary data.</text>
</comment>
<feature type="compositionally biased region" description="Polar residues" evidence="2">
    <location>
        <begin position="237"/>
        <end position="272"/>
    </location>
</feature>
<feature type="compositionally biased region" description="Polar residues" evidence="2">
    <location>
        <begin position="345"/>
        <end position="367"/>
    </location>
</feature>
<organism evidence="3 4">
    <name type="scientific">Aspergillus terreus</name>
    <dbReference type="NCBI Taxonomy" id="33178"/>
    <lineage>
        <taxon>Eukaryota</taxon>
        <taxon>Fungi</taxon>
        <taxon>Dikarya</taxon>
        <taxon>Ascomycota</taxon>
        <taxon>Pezizomycotina</taxon>
        <taxon>Eurotiomycetes</taxon>
        <taxon>Eurotiomycetidae</taxon>
        <taxon>Eurotiales</taxon>
        <taxon>Aspergillaceae</taxon>
        <taxon>Aspergillus</taxon>
        <taxon>Aspergillus subgen. Circumdati</taxon>
    </lineage>
</organism>
<accession>A0A5M3Z384</accession>
<feature type="compositionally biased region" description="Polar residues" evidence="2">
    <location>
        <begin position="422"/>
        <end position="451"/>
    </location>
</feature>
<proteinExistence type="predicted"/>
<evidence type="ECO:0000256" key="2">
    <source>
        <dbReference type="SAM" id="MobiDB-lite"/>
    </source>
</evidence>
<dbReference type="OrthoDB" id="4188047at2759"/>
<feature type="compositionally biased region" description="Basic residues" evidence="2">
    <location>
        <begin position="49"/>
        <end position="62"/>
    </location>
</feature>
<feature type="region of interest" description="Disordered" evidence="2">
    <location>
        <begin position="30"/>
        <end position="124"/>
    </location>
</feature>
<keyword evidence="4" id="KW-1185">Reference proteome</keyword>
<evidence type="ECO:0000313" key="3">
    <source>
        <dbReference type="EMBL" id="GFF21296.1"/>
    </source>
</evidence>
<reference evidence="3 4" key="1">
    <citation type="submission" date="2020-01" db="EMBL/GenBank/DDBJ databases">
        <title>Aspergillus terreus IFO 6365 whole genome shotgun sequence.</title>
        <authorList>
            <person name="Kanamasa S."/>
            <person name="Takahashi H."/>
        </authorList>
    </citation>
    <scope>NUCLEOTIDE SEQUENCE [LARGE SCALE GENOMIC DNA]</scope>
    <source>
        <strain evidence="3 4">IFO 6365</strain>
    </source>
</reference>
<dbReference type="AlphaFoldDB" id="A0A5M3Z384"/>
<gene>
    <name evidence="3" type="ORF">ATEIFO6365_0014022800</name>
</gene>
<dbReference type="Proteomes" id="UP000452235">
    <property type="component" value="Unassembled WGS sequence"/>
</dbReference>
<protein>
    <submittedName>
        <fullName evidence="3">Uncharacterized protein</fullName>
    </submittedName>
</protein>
<feature type="region of interest" description="Disordered" evidence="2">
    <location>
        <begin position="317"/>
        <end position="731"/>
    </location>
</feature>
<feature type="compositionally biased region" description="Basic and acidic residues" evidence="2">
    <location>
        <begin position="63"/>
        <end position="75"/>
    </location>
</feature>
<feature type="compositionally biased region" description="Pro residues" evidence="2">
    <location>
        <begin position="176"/>
        <end position="189"/>
    </location>
</feature>
<feature type="compositionally biased region" description="Polar residues" evidence="2">
    <location>
        <begin position="217"/>
        <end position="229"/>
    </location>
</feature>
<feature type="compositionally biased region" description="Polar residues" evidence="2">
    <location>
        <begin position="578"/>
        <end position="587"/>
    </location>
</feature>
<feature type="compositionally biased region" description="Basic and acidic residues" evidence="2">
    <location>
        <begin position="490"/>
        <end position="503"/>
    </location>
</feature>
<name>A0A5M3Z384_ASPTE</name>
<feature type="compositionally biased region" description="Basic and acidic residues" evidence="2">
    <location>
        <begin position="532"/>
        <end position="560"/>
    </location>
</feature>
<dbReference type="EMBL" id="BLJY01000014">
    <property type="protein sequence ID" value="GFF21296.1"/>
    <property type="molecule type" value="Genomic_DNA"/>
</dbReference>
<feature type="coiled-coil region" evidence="1">
    <location>
        <begin position="741"/>
        <end position="768"/>
    </location>
</feature>
<feature type="region of interest" description="Disordered" evidence="2">
    <location>
        <begin position="779"/>
        <end position="848"/>
    </location>
</feature>
<feature type="compositionally biased region" description="Low complexity" evidence="2">
    <location>
        <begin position="588"/>
        <end position="627"/>
    </location>
</feature>
<evidence type="ECO:0000313" key="4">
    <source>
        <dbReference type="Proteomes" id="UP000452235"/>
    </source>
</evidence>
<feature type="compositionally biased region" description="Polar residues" evidence="2">
    <location>
        <begin position="101"/>
        <end position="115"/>
    </location>
</feature>
<feature type="compositionally biased region" description="Pro residues" evidence="2">
    <location>
        <begin position="385"/>
        <end position="399"/>
    </location>
</feature>
<feature type="compositionally biased region" description="Basic residues" evidence="2">
    <location>
        <begin position="807"/>
        <end position="818"/>
    </location>
</feature>
<feature type="compositionally biased region" description="Low complexity" evidence="2">
    <location>
        <begin position="715"/>
        <end position="730"/>
    </location>
</feature>
<dbReference type="VEuPathDB" id="FungiDB:ATEG_07247"/>
<sequence length="878" mass="95290">MPAGDGQSPMPLDAHVSRDAVPELVQLFQAQSASSANSQSSGARDIFKAGHRRLRRLAHRQRKPTDPRSKAEEASRQLLALQEEGFLPVPKAKKPLPPKTSIDTTLSSSQSATNLSVRSDSRRDVERIGQPWLGDPLVRAHSHEPNGNQLSSLDLRELTSLVQSAVSFSPQLEDSIPPPYQPSPQPTTTPAPVTSIPEKPLTTNTSSQHAEADKPVQHQSAVSSTSPNSADKAASGDRSTTGSLQPSDKPQVSQAPEAQATHAPSNAASQTLKLFPDNLPPRVSSKAAWRISNGRPAPNRLIADSLQSATFGSMQSGALASRGAQDRLRIQNPEHPITEGKELTAASTSGNRSLTNSPISERFPQNRNPRRPSSLPLGAINSFPLPAPMRPLPSLPEPVPGINAKRGQAPPVNGKPTEEKQTPTIQPSHSSPEVSSNTKPEIDTTKSTATARTEIATDTKPGQPSQDELAKKDDTIEAGITPFVRNGLTRAERVRALKLKDLSGGRFNANGDRSIGGSDLPLRSPRFQTIPERIDEVSTSKEHDGDTKDPEEQNANKDPNDIASSALSPPALNLQPRPANQQATGKRSSSSPMHSKAPSEASNRSSLSTSNRSSGVSRSSSARSSNVSRDRNDGQDIYSRSETPLPSSDDECMGRNKYEYQHQPSPPKKRRLKPAPIVVGDGGVPRTRYVKKQSSRNFPMPTTPQRRSRGHERISPQSQQSQSTFYSQESRGSLHYQSAYVHNLEGRIAQLERQNKILQAALLAALDLGDKPSLETLLGGSATSLSPPDMGGSFSSGTHASSFDKRPTRHERQKRSKPRPPYQPETWIASPGSSRRSSYSDESEEHVRELEEMMEDFDFSWMSDKSSIDRVQRPGIRA</sequence>
<feature type="region of interest" description="Disordered" evidence="2">
    <location>
        <begin position="166"/>
        <end position="299"/>
    </location>
</feature>
<evidence type="ECO:0000256" key="1">
    <source>
        <dbReference type="SAM" id="Coils"/>
    </source>
</evidence>
<dbReference type="VEuPathDB" id="FungiDB:ATEG_07246"/>